<dbReference type="AlphaFoldDB" id="M1MA33"/>
<gene>
    <name evidence="1" type="ORF">Cspa_c10230</name>
</gene>
<sequence length="118" mass="13436">MVNKKVKGKQLKNKKNDNKVIIKGREYEITLSLGVLAELEDIYGDVDAAMKALQSKKVRPYIDFMYAIMVLEDGNENLTRREVGRMLDMDFINDLIGKTEVAMKNSFGEADENENMGE</sequence>
<organism evidence="1 2">
    <name type="scientific">Clostridium saccharoperbutylacetonicum N1-4(HMT)</name>
    <dbReference type="NCBI Taxonomy" id="931276"/>
    <lineage>
        <taxon>Bacteria</taxon>
        <taxon>Bacillati</taxon>
        <taxon>Bacillota</taxon>
        <taxon>Clostridia</taxon>
        <taxon>Eubacteriales</taxon>
        <taxon>Clostridiaceae</taxon>
        <taxon>Clostridium</taxon>
    </lineage>
</organism>
<accession>M1MA33</accession>
<protein>
    <submittedName>
        <fullName evidence="1">Uncharacterized protein</fullName>
    </submittedName>
</protein>
<dbReference type="HOGENOM" id="CLU_163283_1_0_9"/>
<dbReference type="RefSeq" id="WP_015391124.1">
    <property type="nucleotide sequence ID" value="NC_020291.1"/>
</dbReference>
<dbReference type="OrthoDB" id="1937436at2"/>
<dbReference type="KEGG" id="csr:Cspa_c10230"/>
<dbReference type="EMBL" id="CP004121">
    <property type="protein sequence ID" value="AGF54799.1"/>
    <property type="molecule type" value="Genomic_DNA"/>
</dbReference>
<evidence type="ECO:0000313" key="1">
    <source>
        <dbReference type="EMBL" id="AGF54799.1"/>
    </source>
</evidence>
<name>M1MA33_9CLOT</name>
<dbReference type="Proteomes" id="UP000011728">
    <property type="component" value="Chromosome"/>
</dbReference>
<keyword evidence="2" id="KW-1185">Reference proteome</keyword>
<reference evidence="1 2" key="1">
    <citation type="submission" date="2013-02" db="EMBL/GenBank/DDBJ databases">
        <title>Genome sequence of Clostridium saccharoperbutylacetonicum N1-4(HMT).</title>
        <authorList>
            <person name="Poehlein A."/>
            <person name="Daniel R."/>
        </authorList>
    </citation>
    <scope>NUCLEOTIDE SEQUENCE [LARGE SCALE GENOMIC DNA]</scope>
    <source>
        <strain evidence="2">N1-4(HMT)</strain>
    </source>
</reference>
<dbReference type="eggNOG" id="ENOG50338TW">
    <property type="taxonomic scope" value="Bacteria"/>
</dbReference>
<dbReference type="PATRIC" id="fig|931276.5.peg.979"/>
<proteinExistence type="predicted"/>
<evidence type="ECO:0000313" key="2">
    <source>
        <dbReference type="Proteomes" id="UP000011728"/>
    </source>
</evidence>